<sequence length="300" mass="34537">MEKTLISVIGPTAIGKTKLAIELARHFDTEIISSDSRQFYKEMGIGTAVPSREELAMAKHHFIQHKSIHEAYSVGDFERDALSLLDRLFEKKDIVIMVGGSGLYVDAVTKGLNHFPKIDKDIRTGLNRQLREKGIESLQEELRTKDPVYYKKVDLANPHRLIRALEVCIGTGLPYSSFLNKETDPRPFKTISIGLTSERETLYHRINKRVDMMVDGGLIEEARGLIPYQNLNALQTVGYRELFNYFKGEWSLDFALSEIKKNTRRFAKRQITWFKKNEQTHWYGYKTPTLQIITDLDPVL</sequence>
<comment type="function">
    <text evidence="2 10 12">Catalyzes the transfer of a dimethylallyl group onto the adenine at position 37 in tRNAs that read codons beginning with uridine, leading to the formation of N6-(dimethylallyl)adenosine (i(6)A).</text>
</comment>
<dbReference type="Gene3D" id="3.40.50.300">
    <property type="entry name" value="P-loop containing nucleotide triphosphate hydrolases"/>
    <property type="match status" value="1"/>
</dbReference>
<feature type="binding site" evidence="10">
    <location>
        <begin position="10"/>
        <end position="17"/>
    </location>
    <ligand>
        <name>ATP</name>
        <dbReference type="ChEBI" id="CHEBI:30616"/>
    </ligand>
</feature>
<comment type="subunit">
    <text evidence="10">Monomer.</text>
</comment>
<proteinExistence type="inferred from homology"/>
<feature type="region of interest" description="Interaction with substrate tRNA" evidence="10">
    <location>
        <begin position="35"/>
        <end position="38"/>
    </location>
</feature>
<dbReference type="AlphaFoldDB" id="A0A1M6F8L7"/>
<keyword evidence="7 10" id="KW-0067">ATP-binding</keyword>
<evidence type="ECO:0000256" key="3">
    <source>
        <dbReference type="ARBA" id="ARBA00005842"/>
    </source>
</evidence>
<dbReference type="STRING" id="192903.SAMN04488513_102336"/>
<keyword evidence="5 10" id="KW-0819">tRNA processing</keyword>
<comment type="similarity">
    <text evidence="3 10 13">Belongs to the IPP transferase family.</text>
</comment>
<dbReference type="OrthoDB" id="9776390at2"/>
<evidence type="ECO:0000256" key="8">
    <source>
        <dbReference type="ARBA" id="ARBA00022842"/>
    </source>
</evidence>
<dbReference type="HAMAP" id="MF_00185">
    <property type="entry name" value="IPP_trans"/>
    <property type="match status" value="1"/>
</dbReference>
<dbReference type="Pfam" id="PF01715">
    <property type="entry name" value="IPPT"/>
    <property type="match status" value="1"/>
</dbReference>
<keyword evidence="4 10" id="KW-0808">Transferase</keyword>
<comment type="caution">
    <text evidence="10">Lacks conserved residue(s) required for the propagation of feature annotation.</text>
</comment>
<dbReference type="InterPro" id="IPR018022">
    <property type="entry name" value="IPT"/>
</dbReference>
<comment type="cofactor">
    <cofactor evidence="1 10">
        <name>Mg(2+)</name>
        <dbReference type="ChEBI" id="CHEBI:18420"/>
    </cofactor>
</comment>
<dbReference type="InterPro" id="IPR039657">
    <property type="entry name" value="Dimethylallyltransferase"/>
</dbReference>
<dbReference type="EC" id="2.5.1.75" evidence="10"/>
<comment type="catalytic activity">
    <reaction evidence="9 10 11">
        <text>adenosine(37) in tRNA + dimethylallyl diphosphate = N(6)-dimethylallyladenosine(37) in tRNA + diphosphate</text>
        <dbReference type="Rhea" id="RHEA:26482"/>
        <dbReference type="Rhea" id="RHEA-COMP:10162"/>
        <dbReference type="Rhea" id="RHEA-COMP:10375"/>
        <dbReference type="ChEBI" id="CHEBI:33019"/>
        <dbReference type="ChEBI" id="CHEBI:57623"/>
        <dbReference type="ChEBI" id="CHEBI:74411"/>
        <dbReference type="ChEBI" id="CHEBI:74415"/>
        <dbReference type="EC" id="2.5.1.75"/>
    </reaction>
</comment>
<evidence type="ECO:0000313" key="15">
    <source>
        <dbReference type="Proteomes" id="UP000184543"/>
    </source>
</evidence>
<organism evidence="14 15">
    <name type="scientific">Pseudozobellia thermophila</name>
    <dbReference type="NCBI Taxonomy" id="192903"/>
    <lineage>
        <taxon>Bacteria</taxon>
        <taxon>Pseudomonadati</taxon>
        <taxon>Bacteroidota</taxon>
        <taxon>Flavobacteriia</taxon>
        <taxon>Flavobacteriales</taxon>
        <taxon>Flavobacteriaceae</taxon>
        <taxon>Pseudozobellia</taxon>
    </lineage>
</organism>
<dbReference type="EMBL" id="FQYU01000002">
    <property type="protein sequence ID" value="SHI94094.1"/>
    <property type="molecule type" value="Genomic_DNA"/>
</dbReference>
<dbReference type="InterPro" id="IPR027417">
    <property type="entry name" value="P-loop_NTPase"/>
</dbReference>
<evidence type="ECO:0000256" key="11">
    <source>
        <dbReference type="RuleBase" id="RU003783"/>
    </source>
</evidence>
<feature type="binding site" evidence="10">
    <location>
        <begin position="12"/>
        <end position="17"/>
    </location>
    <ligand>
        <name>substrate</name>
    </ligand>
</feature>
<keyword evidence="8 10" id="KW-0460">Magnesium</keyword>
<dbReference type="Proteomes" id="UP000184543">
    <property type="component" value="Unassembled WGS sequence"/>
</dbReference>
<gene>
    <name evidence="10" type="primary">miaA</name>
    <name evidence="14" type="ORF">SAMN04488513_102336</name>
</gene>
<accession>A0A1M6F8L7</accession>
<evidence type="ECO:0000256" key="2">
    <source>
        <dbReference type="ARBA" id="ARBA00003213"/>
    </source>
</evidence>
<reference evidence="15" key="1">
    <citation type="submission" date="2016-11" db="EMBL/GenBank/DDBJ databases">
        <authorList>
            <person name="Varghese N."/>
            <person name="Submissions S."/>
        </authorList>
    </citation>
    <scope>NUCLEOTIDE SEQUENCE [LARGE SCALE GENOMIC DNA]</scope>
    <source>
        <strain evidence="15">DSM 19858</strain>
    </source>
</reference>
<evidence type="ECO:0000256" key="1">
    <source>
        <dbReference type="ARBA" id="ARBA00001946"/>
    </source>
</evidence>
<evidence type="ECO:0000256" key="5">
    <source>
        <dbReference type="ARBA" id="ARBA00022694"/>
    </source>
</evidence>
<feature type="site" description="Interaction with substrate tRNA" evidence="10">
    <location>
        <position position="101"/>
    </location>
</feature>
<evidence type="ECO:0000256" key="6">
    <source>
        <dbReference type="ARBA" id="ARBA00022741"/>
    </source>
</evidence>
<evidence type="ECO:0000256" key="12">
    <source>
        <dbReference type="RuleBase" id="RU003784"/>
    </source>
</evidence>
<dbReference type="PANTHER" id="PTHR11088:SF60">
    <property type="entry name" value="TRNA DIMETHYLALLYLTRANSFERASE"/>
    <property type="match status" value="1"/>
</dbReference>
<evidence type="ECO:0000313" key="14">
    <source>
        <dbReference type="EMBL" id="SHI94094.1"/>
    </source>
</evidence>
<dbReference type="RefSeq" id="WP_072990816.1">
    <property type="nucleotide sequence ID" value="NZ_FQYU01000002.1"/>
</dbReference>
<evidence type="ECO:0000256" key="9">
    <source>
        <dbReference type="ARBA" id="ARBA00049563"/>
    </source>
</evidence>
<dbReference type="GO" id="GO:0006400">
    <property type="term" value="P:tRNA modification"/>
    <property type="evidence" value="ECO:0007669"/>
    <property type="project" value="TreeGrafter"/>
</dbReference>
<dbReference type="NCBIfam" id="TIGR00174">
    <property type="entry name" value="miaA"/>
    <property type="match status" value="1"/>
</dbReference>
<dbReference type="GO" id="GO:0052381">
    <property type="term" value="F:tRNA dimethylallyltransferase activity"/>
    <property type="evidence" value="ECO:0007669"/>
    <property type="project" value="UniProtKB-UniRule"/>
</dbReference>
<protein>
    <recommendedName>
        <fullName evidence="10">tRNA dimethylallyltransferase</fullName>
        <ecNumber evidence="10">2.5.1.75</ecNumber>
    </recommendedName>
    <alternativeName>
        <fullName evidence="10">Dimethylallyl diphosphate:tRNA dimethylallyltransferase</fullName>
        <shortName evidence="10">DMAPP:tRNA dimethylallyltransferase</shortName>
        <shortName evidence="10">DMATase</shortName>
    </alternativeName>
    <alternativeName>
        <fullName evidence="10">Isopentenyl-diphosphate:tRNA isopentenyltransferase</fullName>
        <shortName evidence="10">IPP transferase</shortName>
        <shortName evidence="10">IPPT</shortName>
        <shortName evidence="10">IPTase</shortName>
    </alternativeName>
</protein>
<dbReference type="GO" id="GO:0005524">
    <property type="term" value="F:ATP binding"/>
    <property type="evidence" value="ECO:0007669"/>
    <property type="project" value="UniProtKB-UniRule"/>
</dbReference>
<dbReference type="PANTHER" id="PTHR11088">
    <property type="entry name" value="TRNA DIMETHYLALLYLTRANSFERASE"/>
    <property type="match status" value="1"/>
</dbReference>
<keyword evidence="15" id="KW-1185">Reference proteome</keyword>
<dbReference type="Gene3D" id="1.10.20.140">
    <property type="match status" value="1"/>
</dbReference>
<evidence type="ECO:0000256" key="7">
    <source>
        <dbReference type="ARBA" id="ARBA00022840"/>
    </source>
</evidence>
<evidence type="ECO:0000256" key="10">
    <source>
        <dbReference type="HAMAP-Rule" id="MF_00185"/>
    </source>
</evidence>
<feature type="site" description="Interaction with substrate tRNA" evidence="10">
    <location>
        <position position="123"/>
    </location>
</feature>
<keyword evidence="6 10" id="KW-0547">Nucleotide-binding</keyword>
<evidence type="ECO:0000256" key="4">
    <source>
        <dbReference type="ARBA" id="ARBA00022679"/>
    </source>
</evidence>
<evidence type="ECO:0000256" key="13">
    <source>
        <dbReference type="RuleBase" id="RU003785"/>
    </source>
</evidence>
<dbReference type="SUPFAM" id="SSF52540">
    <property type="entry name" value="P-loop containing nucleoside triphosphate hydrolases"/>
    <property type="match status" value="1"/>
</dbReference>
<name>A0A1M6F8L7_9FLAO</name>